<dbReference type="Proteomes" id="UP001059773">
    <property type="component" value="Chromosome"/>
</dbReference>
<feature type="region of interest" description="Disordered" evidence="1">
    <location>
        <begin position="22"/>
        <end position="46"/>
    </location>
</feature>
<gene>
    <name evidence="2" type="ORF">NP439_06795</name>
</gene>
<evidence type="ECO:0000313" key="3">
    <source>
        <dbReference type="Proteomes" id="UP001059773"/>
    </source>
</evidence>
<sequence>MGKRAIAVMLIMIGLILSGCGNNEKDTSNEETSNANTEGEKAETTEAGPLLVDAENAIDERQEIVKMVEEQKEMLKLGFITEDTPIENIYLQRYTDSELAEKEDVNYSSSYRGRETPSITYSNELWACEDGLDEWTNDLQEREAFQDERIEGYYGYFEYEFKEMAVKHNERCYTTSIFTEDGYSEADQKLLELMSKTFKTEEEGAYDPIYTRFSIDLDNIKFPTFNPERVVLRDTYIKYGDSEYDLDKSDISAVGSAYFIDDDDFFTYRITNEEDPYAEPESEEEIQTENGVEVKKIVQEINQELKYIWSDGNYTYVISIHESGIELPESELLTFIDSSMEDQRSFEHLDFFQSVTEKANLDEDASTINEEYYQ</sequence>
<evidence type="ECO:0008006" key="4">
    <source>
        <dbReference type="Google" id="ProtNLM"/>
    </source>
</evidence>
<keyword evidence="3" id="KW-1185">Reference proteome</keyword>
<dbReference type="PROSITE" id="PS51257">
    <property type="entry name" value="PROKAR_LIPOPROTEIN"/>
    <property type="match status" value="1"/>
</dbReference>
<protein>
    <recommendedName>
        <fullName evidence="4">DUF4367 domain-containing protein</fullName>
    </recommendedName>
</protein>
<evidence type="ECO:0000256" key="1">
    <source>
        <dbReference type="SAM" id="MobiDB-lite"/>
    </source>
</evidence>
<dbReference type="EMBL" id="CP101914">
    <property type="protein sequence ID" value="UUI04355.1"/>
    <property type="molecule type" value="Genomic_DNA"/>
</dbReference>
<name>A0ABY5JVE9_9BACI</name>
<reference evidence="2" key="1">
    <citation type="submission" date="2022-07" db="EMBL/GenBank/DDBJ databases">
        <title>FELIX.</title>
        <authorList>
            <person name="Wan K.H."/>
            <person name="Park S."/>
            <person name="Lawrence Q."/>
            <person name="Eichenberger J.P."/>
            <person name="Booth B.W."/>
            <person name="Piaggio A.J."/>
            <person name="Chandler J.C."/>
            <person name="Franklin A.B."/>
            <person name="Celniker S.E."/>
        </authorList>
    </citation>
    <scope>NUCLEOTIDE SEQUENCE</scope>
    <source>
        <strain evidence="2">QA-1986 374</strain>
    </source>
</reference>
<dbReference type="RefSeq" id="WP_256709270.1">
    <property type="nucleotide sequence ID" value="NZ_CP101914.1"/>
</dbReference>
<organism evidence="2 3">
    <name type="scientific">Oceanobacillus jeddahense</name>
    <dbReference type="NCBI Taxonomy" id="1462527"/>
    <lineage>
        <taxon>Bacteria</taxon>
        <taxon>Bacillati</taxon>
        <taxon>Bacillota</taxon>
        <taxon>Bacilli</taxon>
        <taxon>Bacillales</taxon>
        <taxon>Bacillaceae</taxon>
        <taxon>Oceanobacillus</taxon>
    </lineage>
</organism>
<proteinExistence type="predicted"/>
<accession>A0ABY5JVE9</accession>
<evidence type="ECO:0000313" key="2">
    <source>
        <dbReference type="EMBL" id="UUI04355.1"/>
    </source>
</evidence>